<accession>A0ACC3YKR0</accession>
<organism evidence="1 2">
    <name type="scientific">Colletotrichum truncatum</name>
    <name type="common">Anthracnose fungus</name>
    <name type="synonym">Colletotrichum capsici</name>
    <dbReference type="NCBI Taxonomy" id="5467"/>
    <lineage>
        <taxon>Eukaryota</taxon>
        <taxon>Fungi</taxon>
        <taxon>Dikarya</taxon>
        <taxon>Ascomycota</taxon>
        <taxon>Pezizomycotina</taxon>
        <taxon>Sordariomycetes</taxon>
        <taxon>Hypocreomycetidae</taxon>
        <taxon>Glomerellales</taxon>
        <taxon>Glomerellaceae</taxon>
        <taxon>Colletotrichum</taxon>
        <taxon>Colletotrichum truncatum species complex</taxon>
    </lineage>
</organism>
<name>A0ACC3YKR0_COLTU</name>
<keyword evidence="2" id="KW-1185">Reference proteome</keyword>
<evidence type="ECO:0000313" key="1">
    <source>
        <dbReference type="EMBL" id="KAL0932301.1"/>
    </source>
</evidence>
<protein>
    <submittedName>
        <fullName evidence="1">Uncharacterized protein</fullName>
    </submittedName>
</protein>
<dbReference type="EMBL" id="VUJX02000009">
    <property type="protein sequence ID" value="KAL0932301.1"/>
    <property type="molecule type" value="Genomic_DNA"/>
</dbReference>
<dbReference type="Proteomes" id="UP000805649">
    <property type="component" value="Unassembled WGS sequence"/>
</dbReference>
<gene>
    <name evidence="1" type="ORF">CTRU02_213254</name>
</gene>
<sequence>MSQQYTVGDGSPFLKRVVVPFYIVRIAVMLLNIIVYSSTIAIAVNNKNAIDRESGTEHGTTYLIAAAAVILAIIAACLILDIVCIVKRSRRTLTPLFFLVANCIQTAIWTVIFGLTVAASLGSPITIVVSLVIYISFLNMLLYGSIIYHRHRKGTLRGDYAPANQNQPTAYYGHSDNQQTKPFNSESYNMENRYA</sequence>
<proteinExistence type="predicted"/>
<comment type="caution">
    <text evidence="1">The sequence shown here is derived from an EMBL/GenBank/DDBJ whole genome shotgun (WGS) entry which is preliminary data.</text>
</comment>
<reference evidence="1 2" key="1">
    <citation type="journal article" date="2020" name="Phytopathology">
        <title>Genome Sequence Resources of Colletotrichum truncatum, C. plurivorum, C. musicola, and C. sojae: Four Species Pathogenic to Soybean (Glycine max).</title>
        <authorList>
            <person name="Rogerio F."/>
            <person name="Boufleur T.R."/>
            <person name="Ciampi-Guillardi M."/>
            <person name="Sukno S.A."/>
            <person name="Thon M.R."/>
            <person name="Massola Junior N.S."/>
            <person name="Baroncelli R."/>
        </authorList>
    </citation>
    <scope>NUCLEOTIDE SEQUENCE [LARGE SCALE GENOMIC DNA]</scope>
    <source>
        <strain evidence="1 2">CMES1059</strain>
    </source>
</reference>
<evidence type="ECO:0000313" key="2">
    <source>
        <dbReference type="Proteomes" id="UP000805649"/>
    </source>
</evidence>